<accession>A0A6G0TG55</accession>
<comment type="caution">
    <text evidence="2">The sequence shown here is derived from an EMBL/GenBank/DDBJ whole genome shotgun (WGS) entry which is preliminary data.</text>
</comment>
<feature type="non-terminal residue" evidence="2">
    <location>
        <position position="171"/>
    </location>
</feature>
<reference evidence="2 3" key="1">
    <citation type="submission" date="2019-08" db="EMBL/GenBank/DDBJ databases">
        <title>The genome of the soybean aphid Biotype 1, its phylome, world population structure and adaptation to the North American continent.</title>
        <authorList>
            <person name="Giordano R."/>
            <person name="Donthu R.K."/>
            <person name="Hernandez A.G."/>
            <person name="Wright C.L."/>
            <person name="Zimin A.V."/>
        </authorList>
    </citation>
    <scope>NUCLEOTIDE SEQUENCE [LARGE SCALE GENOMIC DNA]</scope>
    <source>
        <tissue evidence="2">Whole aphids</tissue>
    </source>
</reference>
<dbReference type="OrthoDB" id="6348293at2759"/>
<evidence type="ECO:0000256" key="1">
    <source>
        <dbReference type="SAM" id="MobiDB-lite"/>
    </source>
</evidence>
<feature type="compositionally biased region" description="Basic and acidic residues" evidence="1">
    <location>
        <begin position="72"/>
        <end position="83"/>
    </location>
</feature>
<organism evidence="2 3">
    <name type="scientific">Aphis glycines</name>
    <name type="common">Soybean aphid</name>
    <dbReference type="NCBI Taxonomy" id="307491"/>
    <lineage>
        <taxon>Eukaryota</taxon>
        <taxon>Metazoa</taxon>
        <taxon>Ecdysozoa</taxon>
        <taxon>Arthropoda</taxon>
        <taxon>Hexapoda</taxon>
        <taxon>Insecta</taxon>
        <taxon>Pterygota</taxon>
        <taxon>Neoptera</taxon>
        <taxon>Paraneoptera</taxon>
        <taxon>Hemiptera</taxon>
        <taxon>Sternorrhyncha</taxon>
        <taxon>Aphidomorpha</taxon>
        <taxon>Aphidoidea</taxon>
        <taxon>Aphididae</taxon>
        <taxon>Aphidini</taxon>
        <taxon>Aphis</taxon>
        <taxon>Aphis</taxon>
    </lineage>
</organism>
<name>A0A6G0TG55_APHGL</name>
<dbReference type="AlphaFoldDB" id="A0A6G0TG55"/>
<feature type="region of interest" description="Disordered" evidence="1">
    <location>
        <begin position="67"/>
        <end position="132"/>
    </location>
</feature>
<protein>
    <submittedName>
        <fullName evidence="2">Uncharacterized protein</fullName>
    </submittedName>
</protein>
<gene>
    <name evidence="2" type="ORF">AGLY_009997</name>
</gene>
<evidence type="ECO:0000313" key="2">
    <source>
        <dbReference type="EMBL" id="KAE9532374.1"/>
    </source>
</evidence>
<dbReference type="Proteomes" id="UP000475862">
    <property type="component" value="Unassembled WGS sequence"/>
</dbReference>
<proteinExistence type="predicted"/>
<dbReference type="EMBL" id="VYZN01000039">
    <property type="protein sequence ID" value="KAE9532374.1"/>
    <property type="molecule type" value="Genomic_DNA"/>
</dbReference>
<keyword evidence="3" id="KW-1185">Reference proteome</keyword>
<evidence type="ECO:0000313" key="3">
    <source>
        <dbReference type="Proteomes" id="UP000475862"/>
    </source>
</evidence>
<feature type="compositionally biased region" description="Basic and acidic residues" evidence="1">
    <location>
        <begin position="107"/>
        <end position="124"/>
    </location>
</feature>
<sequence>MYIFQAIDQDVQELEKLKAPTGPLSESISMMKIHESSYTNDNGKEKTDAKIKQQLNKNGELMAKLEQQISSKNDHEAGGRPDTKVQLSVDIPSKGVHKQTVYSSDGEPPRKRDSKYREYDKKNYDSQFPPPVSSYFNVEATPEDMAEYIFFTKDFKSVTQAIEKLIQDGRV</sequence>